<keyword evidence="5 7" id="KW-1133">Transmembrane helix</keyword>
<dbReference type="EMBL" id="JACIDZ010000016">
    <property type="protein sequence ID" value="MBB4124015.1"/>
    <property type="molecule type" value="Genomic_DNA"/>
</dbReference>
<feature type="transmembrane region" description="Helical" evidence="7">
    <location>
        <begin position="277"/>
        <end position="294"/>
    </location>
</feature>
<feature type="transmembrane region" description="Helical" evidence="7">
    <location>
        <begin position="315"/>
        <end position="341"/>
    </location>
</feature>
<dbReference type="Proteomes" id="UP000530571">
    <property type="component" value="Unassembled WGS sequence"/>
</dbReference>
<feature type="transmembrane region" description="Helical" evidence="7">
    <location>
        <begin position="361"/>
        <end position="387"/>
    </location>
</feature>
<evidence type="ECO:0000259" key="8">
    <source>
        <dbReference type="Pfam" id="PF06808"/>
    </source>
</evidence>
<keyword evidence="10" id="KW-1185">Reference proteome</keyword>
<organism evidence="9 10">
    <name type="scientific">Martelella radicis</name>
    <dbReference type="NCBI Taxonomy" id="1397476"/>
    <lineage>
        <taxon>Bacteria</taxon>
        <taxon>Pseudomonadati</taxon>
        <taxon>Pseudomonadota</taxon>
        <taxon>Alphaproteobacteria</taxon>
        <taxon>Hyphomicrobiales</taxon>
        <taxon>Aurantimonadaceae</taxon>
        <taxon>Martelella</taxon>
    </lineage>
</organism>
<dbReference type="AlphaFoldDB" id="A0A7W6PBL2"/>
<comment type="subunit">
    <text evidence="7">The complex comprises the extracytoplasmic solute receptor protein and the two transmembrane proteins.</text>
</comment>
<evidence type="ECO:0000313" key="10">
    <source>
        <dbReference type="Proteomes" id="UP000530571"/>
    </source>
</evidence>
<evidence type="ECO:0000256" key="3">
    <source>
        <dbReference type="ARBA" id="ARBA00022519"/>
    </source>
</evidence>
<feature type="transmembrane region" description="Helical" evidence="7">
    <location>
        <begin position="399"/>
        <end position="422"/>
    </location>
</feature>
<dbReference type="PIRSF" id="PIRSF006066">
    <property type="entry name" value="HI0050"/>
    <property type="match status" value="1"/>
</dbReference>
<dbReference type="Pfam" id="PF06808">
    <property type="entry name" value="DctM"/>
    <property type="match status" value="1"/>
</dbReference>
<keyword evidence="6 7" id="KW-0472">Membrane</keyword>
<feature type="transmembrane region" description="Helical" evidence="7">
    <location>
        <begin position="134"/>
        <end position="158"/>
    </location>
</feature>
<feature type="transmembrane region" description="Helical" evidence="7">
    <location>
        <begin position="80"/>
        <end position="103"/>
    </location>
</feature>
<comment type="caution">
    <text evidence="7">Lacks conserved residue(s) required for the propagation of feature annotation.</text>
</comment>
<proteinExistence type="inferred from homology"/>
<feature type="transmembrane region" description="Helical" evidence="7">
    <location>
        <begin position="239"/>
        <end position="257"/>
    </location>
</feature>
<dbReference type="RefSeq" id="WP_183490111.1">
    <property type="nucleotide sequence ID" value="NZ_JACIDZ010000016.1"/>
</dbReference>
<reference evidence="9 10" key="1">
    <citation type="submission" date="2020-08" db="EMBL/GenBank/DDBJ databases">
        <title>Genomic Encyclopedia of Type Strains, Phase IV (KMG-IV): sequencing the most valuable type-strain genomes for metagenomic binning, comparative biology and taxonomic classification.</title>
        <authorList>
            <person name="Goeker M."/>
        </authorList>
    </citation>
    <scope>NUCLEOTIDE SEQUENCE [LARGE SCALE GENOMIC DNA]</scope>
    <source>
        <strain evidence="9 10">DSM 28101</strain>
    </source>
</reference>
<comment type="caution">
    <text evidence="9">The sequence shown here is derived from an EMBL/GenBank/DDBJ whole genome shotgun (WGS) entry which is preliminary data.</text>
</comment>
<evidence type="ECO:0000256" key="2">
    <source>
        <dbReference type="ARBA" id="ARBA00022475"/>
    </source>
</evidence>
<name>A0A7W6PBL2_9HYPH</name>
<dbReference type="InterPro" id="IPR004681">
    <property type="entry name" value="TRAP_DctM"/>
</dbReference>
<protein>
    <recommendedName>
        <fullName evidence="7">TRAP transporter large permease protein</fullName>
    </recommendedName>
</protein>
<evidence type="ECO:0000256" key="4">
    <source>
        <dbReference type="ARBA" id="ARBA00022692"/>
    </source>
</evidence>
<keyword evidence="4 7" id="KW-0812">Transmembrane</keyword>
<evidence type="ECO:0000256" key="1">
    <source>
        <dbReference type="ARBA" id="ARBA00004429"/>
    </source>
</evidence>
<dbReference type="PANTHER" id="PTHR33362">
    <property type="entry name" value="SIALIC ACID TRAP TRANSPORTER PERMEASE PROTEIN SIAT-RELATED"/>
    <property type="match status" value="1"/>
</dbReference>
<feature type="domain" description="TRAP C4-dicarboxylate transport system permease DctM subunit" evidence="8">
    <location>
        <begin position="7"/>
        <end position="418"/>
    </location>
</feature>
<gene>
    <name evidence="9" type="ORF">GGR30_003967</name>
</gene>
<evidence type="ECO:0000256" key="7">
    <source>
        <dbReference type="RuleBase" id="RU369079"/>
    </source>
</evidence>
<comment type="subcellular location">
    <subcellularLocation>
        <location evidence="1 7">Cell inner membrane</location>
        <topology evidence="1 7">Multi-pass membrane protein</topology>
    </subcellularLocation>
</comment>
<dbReference type="InterPro" id="IPR010656">
    <property type="entry name" value="DctM"/>
</dbReference>
<comment type="function">
    <text evidence="7">Part of the tripartite ATP-independent periplasmic (TRAP) transport system.</text>
</comment>
<comment type="similarity">
    <text evidence="7">Belongs to the TRAP transporter large permease family.</text>
</comment>
<dbReference type="PANTHER" id="PTHR33362:SF4">
    <property type="entry name" value="2,3-DIKETO-L-GULONATE TRAP TRANSPORTER LARGE PERMEASE PROTEIN YIAN"/>
    <property type="match status" value="1"/>
</dbReference>
<feature type="transmembrane region" description="Helical" evidence="7">
    <location>
        <begin position="213"/>
        <end position="232"/>
    </location>
</feature>
<dbReference type="NCBIfam" id="TIGR00786">
    <property type="entry name" value="dctM"/>
    <property type="match status" value="1"/>
</dbReference>
<evidence type="ECO:0000256" key="5">
    <source>
        <dbReference type="ARBA" id="ARBA00022989"/>
    </source>
</evidence>
<keyword evidence="2" id="KW-1003">Cell membrane</keyword>
<feature type="transmembrane region" description="Helical" evidence="7">
    <location>
        <begin position="170"/>
        <end position="193"/>
    </location>
</feature>
<evidence type="ECO:0000313" key="9">
    <source>
        <dbReference type="EMBL" id="MBB4124015.1"/>
    </source>
</evidence>
<dbReference type="GO" id="GO:0005886">
    <property type="term" value="C:plasma membrane"/>
    <property type="evidence" value="ECO:0007669"/>
    <property type="project" value="UniProtKB-SubCell"/>
</dbReference>
<feature type="transmembrane region" description="Helical" evidence="7">
    <location>
        <begin position="46"/>
        <end position="68"/>
    </location>
</feature>
<keyword evidence="7" id="KW-0813">Transport</keyword>
<evidence type="ECO:0000256" key="6">
    <source>
        <dbReference type="ARBA" id="ARBA00023136"/>
    </source>
</evidence>
<keyword evidence="3 7" id="KW-0997">Cell inner membrane</keyword>
<sequence>MLLTIAGLFVLFLFIGLPVAFALALASIPVFIVSGAMPPTVAVQKMVTATQSFPLLAVPFFILAGNLMNATGITNRLINFARLLTGWMAGGLGQASIVLSLLMGGISGSAVADAAMEARLLGPGMINKNGYSKAGAAAVIAFGSVITATIPPSIGLILFGFINEVSIGRLFLAGVIPGALLTAILMAATYLVAKKHGYQPDIEGFPKFGELAASFRDSIWAIAFPIILIVGFRFGFFTATEAGAFLVFYALFVGIVMHKELTFETFYEALKGTVSDLGMVMLLIMMAGVLGYAVTIEQGPQQVTQFVTSLTSQPVMILILIMALLVVSGMFLEGAANILLITPIVMPVLVHAGYDPVHMGILIVTLINLGGLTPPVGVIMFTVCGLLDVKTSAFARASIPYFIALGVFFFLLVIFPQLSLLLPGTLM</sequence>
<dbReference type="GO" id="GO:0022857">
    <property type="term" value="F:transmembrane transporter activity"/>
    <property type="evidence" value="ECO:0007669"/>
    <property type="project" value="UniProtKB-UniRule"/>
</dbReference>
<accession>A0A7W6PBL2</accession>